<proteinExistence type="predicted"/>
<evidence type="ECO:0000313" key="3">
    <source>
        <dbReference type="Proteomes" id="UP001474181"/>
    </source>
</evidence>
<accession>A0ABV1XDN1</accession>
<dbReference type="RefSeq" id="WP_350791365.1">
    <property type="nucleotide sequence ID" value="NZ_JBEPEK010000739.1"/>
</dbReference>
<dbReference type="NCBIfam" id="TIGR02243">
    <property type="entry name" value="putative baseplate assembly protein"/>
    <property type="match status" value="1"/>
</dbReference>
<protein>
    <submittedName>
        <fullName evidence="2">Baseplate assembly protein</fullName>
    </submittedName>
</protein>
<dbReference type="EMBL" id="JBEPEK010000739">
    <property type="protein sequence ID" value="MER7187152.1"/>
    <property type="molecule type" value="Genomic_DNA"/>
</dbReference>
<name>A0ABV1XDN1_9ACTN</name>
<comment type="caution">
    <text evidence="2">The sequence shown here is derived from an EMBL/GenBank/DDBJ whole genome shotgun (WGS) entry which is preliminary data.</text>
</comment>
<organism evidence="2 3">
    <name type="scientific">Streptomyces hyaluromycini</name>
    <dbReference type="NCBI Taxonomy" id="1377993"/>
    <lineage>
        <taxon>Bacteria</taxon>
        <taxon>Bacillati</taxon>
        <taxon>Actinomycetota</taxon>
        <taxon>Actinomycetes</taxon>
        <taxon>Kitasatosporales</taxon>
        <taxon>Streptomycetaceae</taxon>
        <taxon>Streptomyces</taxon>
    </lineage>
</organism>
<feature type="region of interest" description="Disordered" evidence="1">
    <location>
        <begin position="1"/>
        <end position="23"/>
    </location>
</feature>
<evidence type="ECO:0000256" key="1">
    <source>
        <dbReference type="SAM" id="MobiDB-lite"/>
    </source>
</evidence>
<dbReference type="InterPro" id="IPR011749">
    <property type="entry name" value="CHP02243"/>
</dbReference>
<gene>
    <name evidence="2" type="ORF">ABT404_48160</name>
</gene>
<evidence type="ECO:0000313" key="2">
    <source>
        <dbReference type="EMBL" id="MER7187152.1"/>
    </source>
</evidence>
<sequence length="823" mass="85666">MNPDDTAAPAATARPADPAGRTGLSYRAGTHAEVLDRALTALRLRLPALTTQDAGDPAVALLDAWATVADIVTFYQERIAGEGFLRTATERRSVLELARAIGYELAPGVAAATWLSFTVEDVVDPGAQAVVPAGTRVQSIPGQGQLPQTFETAEELTARAERNAMRLRLSRTQRITTGAAQMLLDGVTTGLRPGDPLLVRRPDGMQPWQLRVLTEVEPHPAVASGSPATTVVRWDEPLDLTDPAAEADPAPVEVYAFRQRAAVFGHNAPDWRLMPDTVRRNYAPPGPADGGEATPPPTQWPGFALTDPADGGEPVLDLDAPYPEVLPGSWLVLRAPGLVELYEVVTADPSAAADFALTAATTRLRLRGPGPIAPFDRRTTTVDARSERLRLAEEPVTAPVTGTDLLLDRPLELTRGSTVLVTGSTPDGRPTTQPATVADSATTADGTQLTLAEPLALPLDPASVRVLGNVVAATAGESVTDEVLGSGDGARGNQSFTLLRGDLTHTTAAVPGGVRDSLSVRVDDVEWTEAASLYELGPHDRGYVVRIGDDGSVGVLFGDGERGARLPSGQDNVRADYRSGTGPAGNVPAGALSLLPARPLGIRDVTNPLPATGGTAPEGPADGRTAAPLSVSTFDRVVSLDDHQDFARAFAGIAKATATALPGARHPFVHLTVAGPGGADVPADTLAALRAAMDAAGRPPGRLGLDSYRPLSFAVTVAVLAAPDRDWEQVAGAVREALRTAYSFDRGAFARPVPASGVLTLVQQVPGVLAATVRALHLGDAPDGDPVAEVLVARPARLGRAGVLPAELLLADPGRITVTELVP</sequence>
<feature type="region of interest" description="Disordered" evidence="1">
    <location>
        <begin position="279"/>
        <end position="298"/>
    </location>
</feature>
<dbReference type="Proteomes" id="UP001474181">
    <property type="component" value="Unassembled WGS sequence"/>
</dbReference>
<reference evidence="2 3" key="1">
    <citation type="submission" date="2024-06" db="EMBL/GenBank/DDBJ databases">
        <title>The Natural Products Discovery Center: Release of the First 8490 Sequenced Strains for Exploring Actinobacteria Biosynthetic Diversity.</title>
        <authorList>
            <person name="Kalkreuter E."/>
            <person name="Kautsar S.A."/>
            <person name="Yang D."/>
            <person name="Bader C.D."/>
            <person name="Teijaro C.N."/>
            <person name="Fluegel L."/>
            <person name="Davis C.M."/>
            <person name="Simpson J.R."/>
            <person name="Lauterbach L."/>
            <person name="Steele A.D."/>
            <person name="Gui C."/>
            <person name="Meng S."/>
            <person name="Li G."/>
            <person name="Viehrig K."/>
            <person name="Ye F."/>
            <person name="Su P."/>
            <person name="Kiefer A.F."/>
            <person name="Nichols A."/>
            <person name="Cepeda A.J."/>
            <person name="Yan W."/>
            <person name="Fan B."/>
            <person name="Jiang Y."/>
            <person name="Adhikari A."/>
            <person name="Zheng C.-J."/>
            <person name="Schuster L."/>
            <person name="Cowan T.M."/>
            <person name="Smanski M.J."/>
            <person name="Chevrette M.G."/>
            <person name="De Carvalho L.P.S."/>
            <person name="Shen B."/>
        </authorList>
    </citation>
    <scope>NUCLEOTIDE SEQUENCE [LARGE SCALE GENOMIC DNA]</scope>
    <source>
        <strain evidence="2 3">NPDC000234</strain>
    </source>
</reference>
<feature type="compositionally biased region" description="Low complexity" evidence="1">
    <location>
        <begin position="1"/>
        <end position="19"/>
    </location>
</feature>
<keyword evidence="3" id="KW-1185">Reference proteome</keyword>